<evidence type="ECO:0000256" key="1">
    <source>
        <dbReference type="ARBA" id="ARBA00023015"/>
    </source>
</evidence>
<dbReference type="PROSITE" id="PS50949">
    <property type="entry name" value="HTH_GNTR"/>
    <property type="match status" value="1"/>
</dbReference>
<dbReference type="EMBL" id="DF967972">
    <property type="protein sequence ID" value="GAP12884.1"/>
    <property type="molecule type" value="Genomic_DNA"/>
</dbReference>
<proteinExistence type="predicted"/>
<protein>
    <submittedName>
        <fullName evidence="6">Transcriptional regulator, GntR family</fullName>
    </submittedName>
</protein>
<organism evidence="6">
    <name type="scientific">Longilinea arvoryzae</name>
    <dbReference type="NCBI Taxonomy" id="360412"/>
    <lineage>
        <taxon>Bacteria</taxon>
        <taxon>Bacillati</taxon>
        <taxon>Chloroflexota</taxon>
        <taxon>Anaerolineae</taxon>
        <taxon>Anaerolineales</taxon>
        <taxon>Anaerolineaceae</taxon>
        <taxon>Longilinea</taxon>
    </lineage>
</organism>
<dbReference type="GO" id="GO:0003700">
    <property type="term" value="F:DNA-binding transcription factor activity"/>
    <property type="evidence" value="ECO:0007669"/>
    <property type="project" value="InterPro"/>
</dbReference>
<feature type="region of interest" description="Disordered" evidence="4">
    <location>
        <begin position="121"/>
        <end position="145"/>
    </location>
</feature>
<feature type="domain" description="HTH gntR-type" evidence="5">
    <location>
        <begin position="14"/>
        <end position="82"/>
    </location>
</feature>
<keyword evidence="3" id="KW-0804">Transcription</keyword>
<dbReference type="InterPro" id="IPR036390">
    <property type="entry name" value="WH_DNA-bd_sf"/>
</dbReference>
<dbReference type="InterPro" id="IPR000524">
    <property type="entry name" value="Tscrpt_reg_HTH_GntR"/>
</dbReference>
<dbReference type="Proteomes" id="UP000055060">
    <property type="component" value="Unassembled WGS sequence"/>
</dbReference>
<evidence type="ECO:0000256" key="3">
    <source>
        <dbReference type="ARBA" id="ARBA00023163"/>
    </source>
</evidence>
<keyword evidence="1" id="KW-0805">Transcription regulation</keyword>
<dbReference type="SMART" id="SM00345">
    <property type="entry name" value="HTH_GNTR"/>
    <property type="match status" value="1"/>
</dbReference>
<keyword evidence="2" id="KW-0238">DNA-binding</keyword>
<dbReference type="AlphaFoldDB" id="A0A0S7BDP3"/>
<dbReference type="SUPFAM" id="SSF46785">
    <property type="entry name" value="Winged helix' DNA-binding domain"/>
    <property type="match status" value="1"/>
</dbReference>
<evidence type="ECO:0000313" key="6">
    <source>
        <dbReference type="EMBL" id="GAP12884.1"/>
    </source>
</evidence>
<evidence type="ECO:0000259" key="5">
    <source>
        <dbReference type="PROSITE" id="PS50949"/>
    </source>
</evidence>
<gene>
    <name evidence="6" type="ORF">LARV_00624</name>
</gene>
<dbReference type="Gene3D" id="1.10.10.10">
    <property type="entry name" value="Winged helix-like DNA-binding domain superfamily/Winged helix DNA-binding domain"/>
    <property type="match status" value="1"/>
</dbReference>
<dbReference type="STRING" id="360412.LARV_00624"/>
<dbReference type="InterPro" id="IPR036388">
    <property type="entry name" value="WH-like_DNA-bd_sf"/>
</dbReference>
<dbReference type="CDD" id="cd07377">
    <property type="entry name" value="WHTH_GntR"/>
    <property type="match status" value="1"/>
</dbReference>
<accession>A0A0S7BDP3</accession>
<dbReference type="Pfam" id="PF00392">
    <property type="entry name" value="GntR"/>
    <property type="match status" value="1"/>
</dbReference>
<reference evidence="6" key="1">
    <citation type="submission" date="2015-07" db="EMBL/GenBank/DDBJ databases">
        <title>Draft Genome Sequences of Anaerolinea thermolimosa IMO-1, Bellilinea caldifistulae GOMI-1, Leptolinea tardivitalis YMTK-2, Levilinea saccharolytica KIBI-1,Longilinea arvoryzae KOME-1, Previously Described as Members of the Anaerolineaceae (Chloroflexi).</title>
        <authorList>
            <person name="Sekiguchi Y."/>
            <person name="Ohashi A."/>
            <person name="Matsuura N."/>
            <person name="Tourlousse M.D."/>
        </authorList>
    </citation>
    <scope>NUCLEOTIDE SEQUENCE [LARGE SCALE GENOMIC DNA]</scope>
    <source>
        <strain evidence="6">KOME-1</strain>
    </source>
</reference>
<keyword evidence="7" id="KW-1185">Reference proteome</keyword>
<dbReference type="RefSeq" id="WP_075072270.1">
    <property type="nucleotide sequence ID" value="NZ_DF967972.1"/>
</dbReference>
<sequence>MPLSPLALDFRSGVPIYTQIVEQIQDRVWSGLLRPGDQLPTVRQLASELRVNFNTVARAYRILDEAGLISTQQGRGTYILEQPDPGASAALRQATLAGLTHRWLTDLAQLGYSPADATAEAARQIEDWKSGATPSEPEESRSNRS</sequence>
<evidence type="ECO:0000313" key="7">
    <source>
        <dbReference type="Proteomes" id="UP000055060"/>
    </source>
</evidence>
<evidence type="ECO:0000256" key="2">
    <source>
        <dbReference type="ARBA" id="ARBA00023125"/>
    </source>
</evidence>
<evidence type="ECO:0000256" key="4">
    <source>
        <dbReference type="SAM" id="MobiDB-lite"/>
    </source>
</evidence>
<name>A0A0S7BDP3_9CHLR</name>
<dbReference type="GO" id="GO:0003677">
    <property type="term" value="F:DNA binding"/>
    <property type="evidence" value="ECO:0007669"/>
    <property type="project" value="UniProtKB-KW"/>
</dbReference>
<dbReference type="OrthoDB" id="163333at2"/>
<dbReference type="PANTHER" id="PTHR38445:SF7">
    <property type="entry name" value="GNTR-FAMILY TRANSCRIPTIONAL REGULATOR"/>
    <property type="match status" value="1"/>
</dbReference>
<dbReference type="PANTHER" id="PTHR38445">
    <property type="entry name" value="HTH-TYPE TRANSCRIPTIONAL REPRESSOR YTRA"/>
    <property type="match status" value="1"/>
</dbReference>